<proteinExistence type="predicted"/>
<protein>
    <submittedName>
        <fullName evidence="1">Uncharacterized protein</fullName>
    </submittedName>
</protein>
<feature type="non-terminal residue" evidence="1">
    <location>
        <position position="1"/>
    </location>
</feature>
<organism evidence="1 2">
    <name type="scientific">Candidatus Iainarchaeum sp</name>
    <dbReference type="NCBI Taxonomy" id="3101447"/>
    <lineage>
        <taxon>Archaea</taxon>
        <taxon>Candidatus Iainarchaeota</taxon>
        <taxon>Candidatus Iainarchaeia</taxon>
        <taxon>Candidatus Iainarchaeales</taxon>
        <taxon>Candidatus Iainarchaeaceae</taxon>
        <taxon>Candidatus Iainarchaeum</taxon>
    </lineage>
</organism>
<comment type="caution">
    <text evidence="1">The sequence shown here is derived from an EMBL/GenBank/DDBJ whole genome shotgun (WGS) entry which is preliminary data.</text>
</comment>
<gene>
    <name evidence="1" type="ORF">JW744_04545</name>
</gene>
<dbReference type="AlphaFoldDB" id="A0A939C4Z5"/>
<reference evidence="1" key="1">
    <citation type="submission" date="2021-01" db="EMBL/GenBank/DDBJ databases">
        <title>Active Sulfur Cycling in an Early Earth Analoge.</title>
        <authorList>
            <person name="Hahn C.R."/>
            <person name="Youssef N.H."/>
            <person name="Elshahed M."/>
        </authorList>
    </citation>
    <scope>NUCLEOTIDE SEQUENCE</scope>
    <source>
        <strain evidence="1">Zod_Metabat.1151</strain>
    </source>
</reference>
<sequence length="69" mass="8096">RISDSIEGNVENFNDAVRRFNETAAESEKQINLRLEKIDRKIEELDAFEKNFAKEMGIAITKLKKKRKK</sequence>
<name>A0A939C4Z5_9ARCH</name>
<dbReference type="EMBL" id="JAFGDB010000077">
    <property type="protein sequence ID" value="MBN2067711.1"/>
    <property type="molecule type" value="Genomic_DNA"/>
</dbReference>
<dbReference type="Proteomes" id="UP000809243">
    <property type="component" value="Unassembled WGS sequence"/>
</dbReference>
<evidence type="ECO:0000313" key="2">
    <source>
        <dbReference type="Proteomes" id="UP000809243"/>
    </source>
</evidence>
<accession>A0A939C4Z5</accession>
<evidence type="ECO:0000313" key="1">
    <source>
        <dbReference type="EMBL" id="MBN2067711.1"/>
    </source>
</evidence>